<comment type="caution">
    <text evidence="1">The sequence shown here is derived from an EMBL/GenBank/DDBJ whole genome shotgun (WGS) entry which is preliminary data.</text>
</comment>
<proteinExistence type="predicted"/>
<dbReference type="AlphaFoldDB" id="A0AAD3P820"/>
<organism evidence="1 2">
    <name type="scientific">Nepenthes gracilis</name>
    <name type="common">Slender pitcher plant</name>
    <dbReference type="NCBI Taxonomy" id="150966"/>
    <lineage>
        <taxon>Eukaryota</taxon>
        <taxon>Viridiplantae</taxon>
        <taxon>Streptophyta</taxon>
        <taxon>Embryophyta</taxon>
        <taxon>Tracheophyta</taxon>
        <taxon>Spermatophyta</taxon>
        <taxon>Magnoliopsida</taxon>
        <taxon>eudicotyledons</taxon>
        <taxon>Gunneridae</taxon>
        <taxon>Pentapetalae</taxon>
        <taxon>Caryophyllales</taxon>
        <taxon>Nepenthaceae</taxon>
        <taxon>Nepenthes</taxon>
    </lineage>
</organism>
<accession>A0AAD3P820</accession>
<reference evidence="1" key="1">
    <citation type="submission" date="2023-05" db="EMBL/GenBank/DDBJ databases">
        <title>Nepenthes gracilis genome sequencing.</title>
        <authorList>
            <person name="Fukushima K."/>
        </authorList>
    </citation>
    <scope>NUCLEOTIDE SEQUENCE</scope>
    <source>
        <strain evidence="1">SING2019-196</strain>
    </source>
</reference>
<name>A0AAD3P820_NEPGR</name>
<evidence type="ECO:0000313" key="2">
    <source>
        <dbReference type="Proteomes" id="UP001279734"/>
    </source>
</evidence>
<evidence type="ECO:0000313" key="1">
    <source>
        <dbReference type="EMBL" id="GMH00715.1"/>
    </source>
</evidence>
<sequence>MFRLFYGLVENHSPLARRLVSRVSKFTGAIKQIDCRGVPAVPISVGLPGTGHVQVGDLVAPRFAGSLGVSSGDQVGIVDGGSSEGISLPQIGGSPAGLGKGPFHPLPLSSSAVPPPVEGKRVMIDDGAEVGLPVVGLDRTSSPTTPPSVLSSVPCLVLRVLSGLVMAYPSPSVAGPYRCF</sequence>
<keyword evidence="2" id="KW-1185">Reference proteome</keyword>
<gene>
    <name evidence="1" type="ORF">Nepgr_002554</name>
</gene>
<dbReference type="EMBL" id="BSYO01000002">
    <property type="protein sequence ID" value="GMH00715.1"/>
    <property type="molecule type" value="Genomic_DNA"/>
</dbReference>
<protein>
    <submittedName>
        <fullName evidence="1">Uncharacterized protein</fullName>
    </submittedName>
</protein>
<dbReference type="Proteomes" id="UP001279734">
    <property type="component" value="Unassembled WGS sequence"/>
</dbReference>